<keyword evidence="2" id="KW-0732">Signal</keyword>
<dbReference type="PANTHER" id="PTHR22803">
    <property type="entry name" value="MANNOSE, PHOSPHOLIPASE, LECTIN RECEPTOR RELATED"/>
    <property type="match status" value="1"/>
</dbReference>
<dbReference type="SMART" id="SM00034">
    <property type="entry name" value="CLECT"/>
    <property type="match status" value="1"/>
</dbReference>
<organism evidence="4 5">
    <name type="scientific">Sinanodonta woodiana</name>
    <name type="common">Chinese pond mussel</name>
    <name type="synonym">Anodonta woodiana</name>
    <dbReference type="NCBI Taxonomy" id="1069815"/>
    <lineage>
        <taxon>Eukaryota</taxon>
        <taxon>Metazoa</taxon>
        <taxon>Spiralia</taxon>
        <taxon>Lophotrochozoa</taxon>
        <taxon>Mollusca</taxon>
        <taxon>Bivalvia</taxon>
        <taxon>Autobranchia</taxon>
        <taxon>Heteroconchia</taxon>
        <taxon>Palaeoheterodonta</taxon>
        <taxon>Unionida</taxon>
        <taxon>Unionoidea</taxon>
        <taxon>Unionidae</taxon>
        <taxon>Unioninae</taxon>
        <taxon>Sinanodonta</taxon>
    </lineage>
</organism>
<dbReference type="CDD" id="cd00037">
    <property type="entry name" value="CLECT"/>
    <property type="match status" value="1"/>
</dbReference>
<gene>
    <name evidence="4" type="ORF">ACJMK2_007392</name>
</gene>
<dbReference type="Gene3D" id="3.10.100.10">
    <property type="entry name" value="Mannose-Binding Protein A, subunit A"/>
    <property type="match status" value="1"/>
</dbReference>
<dbReference type="InterPro" id="IPR001304">
    <property type="entry name" value="C-type_lectin-like"/>
</dbReference>
<proteinExistence type="predicted"/>
<comment type="caution">
    <text evidence="4">The sequence shown here is derived from an EMBL/GenBank/DDBJ whole genome shotgun (WGS) entry which is preliminary data.</text>
</comment>
<keyword evidence="5" id="KW-1185">Reference proteome</keyword>
<dbReference type="PROSITE" id="PS50041">
    <property type="entry name" value="C_TYPE_LECTIN_2"/>
    <property type="match status" value="1"/>
</dbReference>
<name>A0ABD3VJP0_SINWO</name>
<feature type="domain" description="C-type lectin" evidence="3">
    <location>
        <begin position="89"/>
        <end position="215"/>
    </location>
</feature>
<dbReference type="EMBL" id="JBJQND010000011">
    <property type="protein sequence ID" value="KAL3861356.1"/>
    <property type="molecule type" value="Genomic_DNA"/>
</dbReference>
<dbReference type="Pfam" id="PF00059">
    <property type="entry name" value="Lectin_C"/>
    <property type="match status" value="1"/>
</dbReference>
<reference evidence="4 5" key="1">
    <citation type="submission" date="2024-11" db="EMBL/GenBank/DDBJ databases">
        <title>Chromosome-level genome assembly of the freshwater bivalve Anodonta woodiana.</title>
        <authorList>
            <person name="Chen X."/>
        </authorList>
    </citation>
    <scope>NUCLEOTIDE SEQUENCE [LARGE SCALE GENOMIC DNA]</scope>
    <source>
        <strain evidence="4">MN2024</strain>
        <tissue evidence="4">Gills</tissue>
    </source>
</reference>
<dbReference type="Proteomes" id="UP001634394">
    <property type="component" value="Unassembled WGS sequence"/>
</dbReference>
<evidence type="ECO:0000259" key="3">
    <source>
        <dbReference type="PROSITE" id="PS50041"/>
    </source>
</evidence>
<keyword evidence="1" id="KW-0175">Coiled coil</keyword>
<dbReference type="InterPro" id="IPR050111">
    <property type="entry name" value="C-type_lectin/snaclec_domain"/>
</dbReference>
<evidence type="ECO:0000256" key="2">
    <source>
        <dbReference type="SAM" id="SignalP"/>
    </source>
</evidence>
<evidence type="ECO:0000313" key="5">
    <source>
        <dbReference type="Proteomes" id="UP001634394"/>
    </source>
</evidence>
<dbReference type="SUPFAM" id="SSF56436">
    <property type="entry name" value="C-type lectin-like"/>
    <property type="match status" value="1"/>
</dbReference>
<evidence type="ECO:0000256" key="1">
    <source>
        <dbReference type="SAM" id="Coils"/>
    </source>
</evidence>
<dbReference type="InterPro" id="IPR016187">
    <property type="entry name" value="CTDL_fold"/>
</dbReference>
<dbReference type="AlphaFoldDB" id="A0ABD3VJP0"/>
<evidence type="ECO:0000313" key="4">
    <source>
        <dbReference type="EMBL" id="KAL3861356.1"/>
    </source>
</evidence>
<sequence>MEPYLLVGLLTLVFPLFSPCTCLLDNVGDADLEAIRYRLQDEKEKRLLLENDVETMMLKLAELERLCKKDRNKTEVTPSSQCPFGFVSRANHCYVYVLLEATWIEAQMYCRVFGGSLVSIETPEEWTIIRSYLESVKGQDNIWIDSTDILKEGIWHWTKGNGDQRMIGKAGEGIWASDQPNKYGSREDCGTLMKVSGQYFGNDDFCSNKFHFICEAQ</sequence>
<dbReference type="InterPro" id="IPR016186">
    <property type="entry name" value="C-type_lectin-like/link_sf"/>
</dbReference>
<feature type="chain" id="PRO_5044862659" description="C-type lectin domain-containing protein" evidence="2">
    <location>
        <begin position="23"/>
        <end position="217"/>
    </location>
</feature>
<feature type="signal peptide" evidence="2">
    <location>
        <begin position="1"/>
        <end position="22"/>
    </location>
</feature>
<accession>A0ABD3VJP0</accession>
<protein>
    <recommendedName>
        <fullName evidence="3">C-type lectin domain-containing protein</fullName>
    </recommendedName>
</protein>
<feature type="coiled-coil region" evidence="1">
    <location>
        <begin position="46"/>
        <end position="73"/>
    </location>
</feature>